<dbReference type="EMBL" id="KB822724">
    <property type="protein sequence ID" value="ETN36921.1"/>
    <property type="molecule type" value="Genomic_DNA"/>
</dbReference>
<dbReference type="Proteomes" id="UP000030752">
    <property type="component" value="Unassembled WGS sequence"/>
</dbReference>
<dbReference type="OrthoDB" id="5538558at2759"/>
<dbReference type="Gene3D" id="3.10.129.10">
    <property type="entry name" value="Hotdog Thioesterase"/>
    <property type="match status" value="1"/>
</dbReference>
<dbReference type="GO" id="GO:0047617">
    <property type="term" value="F:fatty acyl-CoA hydrolase activity"/>
    <property type="evidence" value="ECO:0007669"/>
    <property type="project" value="TreeGrafter"/>
</dbReference>
<dbReference type="PANTHER" id="PTHR31793">
    <property type="entry name" value="4-HYDROXYBENZOYL-COA THIOESTERASE FAMILY MEMBER"/>
    <property type="match status" value="1"/>
</dbReference>
<accession>W2RKD7</accession>
<dbReference type="InterPro" id="IPR029069">
    <property type="entry name" value="HotDog_dom_sf"/>
</dbReference>
<gene>
    <name evidence="1" type="ORF">HMPREF1541_07908</name>
</gene>
<dbReference type="HOGENOM" id="CLU_065192_0_0_1"/>
<name>W2RKD7_CYPE1</name>
<dbReference type="Pfam" id="PF13279">
    <property type="entry name" value="4HBT_2"/>
    <property type="match status" value="1"/>
</dbReference>
<dbReference type="PANTHER" id="PTHR31793:SF39">
    <property type="entry name" value="THIOESTERASE_THIOL ESTER DEHYDRASE-ISOMERASE"/>
    <property type="match status" value="1"/>
</dbReference>
<keyword evidence="2" id="KW-1185">Reference proteome</keyword>
<proteinExistence type="predicted"/>
<dbReference type="InterPro" id="IPR050563">
    <property type="entry name" value="4-hydroxybenzoyl-CoA_TE"/>
</dbReference>
<reference evidence="1 2" key="1">
    <citation type="submission" date="2013-03" db="EMBL/GenBank/DDBJ databases">
        <title>The Genome Sequence of Phialophora europaea CBS 101466.</title>
        <authorList>
            <consortium name="The Broad Institute Genomics Platform"/>
            <person name="Cuomo C."/>
            <person name="de Hoog S."/>
            <person name="Gorbushina A."/>
            <person name="Walker B."/>
            <person name="Young S.K."/>
            <person name="Zeng Q."/>
            <person name="Gargeya S."/>
            <person name="Fitzgerald M."/>
            <person name="Haas B."/>
            <person name="Abouelleil A."/>
            <person name="Allen A.W."/>
            <person name="Alvarado L."/>
            <person name="Arachchi H.M."/>
            <person name="Berlin A.M."/>
            <person name="Chapman S.B."/>
            <person name="Gainer-Dewar J."/>
            <person name="Goldberg J."/>
            <person name="Griggs A."/>
            <person name="Gujja S."/>
            <person name="Hansen M."/>
            <person name="Howarth C."/>
            <person name="Imamovic A."/>
            <person name="Ireland A."/>
            <person name="Larimer J."/>
            <person name="McCowan C."/>
            <person name="Murphy C."/>
            <person name="Pearson M."/>
            <person name="Poon T.W."/>
            <person name="Priest M."/>
            <person name="Roberts A."/>
            <person name="Saif S."/>
            <person name="Shea T."/>
            <person name="Sisk P."/>
            <person name="Sykes S."/>
            <person name="Wortman J."/>
            <person name="Nusbaum C."/>
            <person name="Birren B."/>
        </authorList>
    </citation>
    <scope>NUCLEOTIDE SEQUENCE [LARGE SCALE GENOMIC DNA]</scope>
    <source>
        <strain evidence="1 2">CBS 101466</strain>
    </source>
</reference>
<sequence length="226" mass="25961">MFGMPLALIDEAGKVAAELARDWREIVAGSEGYVTDPRRAGLHRQPIVWGDMDSMGHVNNVQYVRWAESGRCNWTRKYGMVDPTNKQLWEEILTPRNVGLILKSIKVDFKFPMLWPDRIFVYHKLQAKPNEETATMLLDVMILSEAKQRPAAKCLEDVVVYDYKAAAKTSLPPFMLEQFRHTWSLQESAKEKALAQVNRIEEQIRHLEKSSWDRPDAKEDFGGSSP</sequence>
<evidence type="ECO:0000313" key="1">
    <source>
        <dbReference type="EMBL" id="ETN36921.1"/>
    </source>
</evidence>
<dbReference type="GeneID" id="19975247"/>
<organism evidence="1 2">
    <name type="scientific">Cyphellophora europaea (strain CBS 101466)</name>
    <name type="common">Phialophora europaea</name>
    <dbReference type="NCBI Taxonomy" id="1220924"/>
    <lineage>
        <taxon>Eukaryota</taxon>
        <taxon>Fungi</taxon>
        <taxon>Dikarya</taxon>
        <taxon>Ascomycota</taxon>
        <taxon>Pezizomycotina</taxon>
        <taxon>Eurotiomycetes</taxon>
        <taxon>Chaetothyriomycetidae</taxon>
        <taxon>Chaetothyriales</taxon>
        <taxon>Cyphellophoraceae</taxon>
        <taxon>Cyphellophora</taxon>
    </lineage>
</organism>
<dbReference type="CDD" id="cd00586">
    <property type="entry name" value="4HBT"/>
    <property type="match status" value="1"/>
</dbReference>
<dbReference type="VEuPathDB" id="FungiDB:HMPREF1541_07908"/>
<dbReference type="InParanoid" id="W2RKD7"/>
<dbReference type="eggNOG" id="ENOG502S78C">
    <property type="taxonomic scope" value="Eukaryota"/>
</dbReference>
<dbReference type="SUPFAM" id="SSF54637">
    <property type="entry name" value="Thioesterase/thiol ester dehydrase-isomerase"/>
    <property type="match status" value="1"/>
</dbReference>
<dbReference type="AlphaFoldDB" id="W2RKD7"/>
<evidence type="ECO:0000313" key="2">
    <source>
        <dbReference type="Proteomes" id="UP000030752"/>
    </source>
</evidence>
<dbReference type="RefSeq" id="XP_008720453.1">
    <property type="nucleotide sequence ID" value="XM_008722231.1"/>
</dbReference>
<protein>
    <recommendedName>
        <fullName evidence="3">Thioesterase domain-containing protein</fullName>
    </recommendedName>
</protein>
<evidence type="ECO:0008006" key="3">
    <source>
        <dbReference type="Google" id="ProtNLM"/>
    </source>
</evidence>